<dbReference type="InterPro" id="IPR002197">
    <property type="entry name" value="HTH_Fis"/>
</dbReference>
<name>A0A956NFR6_UNCEI</name>
<keyword evidence="4" id="KW-0804">Transcription</keyword>
<evidence type="ECO:0000256" key="5">
    <source>
        <dbReference type="SAM" id="MobiDB-lite"/>
    </source>
</evidence>
<dbReference type="InterPro" id="IPR002078">
    <property type="entry name" value="Sigma_54_int"/>
</dbReference>
<dbReference type="PANTHER" id="PTHR32071:SF57">
    <property type="entry name" value="C4-DICARBOXYLATE TRANSPORT TRANSCRIPTIONAL REGULATORY PROTEIN DCTD"/>
    <property type="match status" value="1"/>
</dbReference>
<dbReference type="AlphaFoldDB" id="A0A956NFR6"/>
<feature type="region of interest" description="Disordered" evidence="5">
    <location>
        <begin position="985"/>
        <end position="1022"/>
    </location>
</feature>
<dbReference type="SUPFAM" id="SSF48452">
    <property type="entry name" value="TPR-like"/>
    <property type="match status" value="3"/>
</dbReference>
<dbReference type="SUPFAM" id="SSF46689">
    <property type="entry name" value="Homeodomain-like"/>
    <property type="match status" value="1"/>
</dbReference>
<dbReference type="Gene3D" id="1.25.40.10">
    <property type="entry name" value="Tetratricopeptide repeat domain"/>
    <property type="match status" value="2"/>
</dbReference>
<dbReference type="GO" id="GO:0043565">
    <property type="term" value="F:sequence-specific DNA binding"/>
    <property type="evidence" value="ECO:0007669"/>
    <property type="project" value="InterPro"/>
</dbReference>
<dbReference type="SMART" id="SM00382">
    <property type="entry name" value="AAA"/>
    <property type="match status" value="1"/>
</dbReference>
<dbReference type="FunFam" id="3.40.50.300:FF:000006">
    <property type="entry name" value="DNA-binding transcriptional regulator NtrC"/>
    <property type="match status" value="1"/>
</dbReference>
<reference evidence="7" key="2">
    <citation type="journal article" date="2021" name="Microbiome">
        <title>Successional dynamics and alternative stable states in a saline activated sludge microbial community over 9 years.</title>
        <authorList>
            <person name="Wang Y."/>
            <person name="Ye J."/>
            <person name="Ju F."/>
            <person name="Liu L."/>
            <person name="Boyd J.A."/>
            <person name="Deng Y."/>
            <person name="Parks D.H."/>
            <person name="Jiang X."/>
            <person name="Yin X."/>
            <person name="Woodcroft B.J."/>
            <person name="Tyson G.W."/>
            <person name="Hugenholtz P."/>
            <person name="Polz M.F."/>
            <person name="Zhang T."/>
        </authorList>
    </citation>
    <scope>NUCLEOTIDE SEQUENCE</scope>
    <source>
        <strain evidence="7">HKST-UBA02</strain>
    </source>
</reference>
<dbReference type="InterPro" id="IPR058031">
    <property type="entry name" value="AAA_lid_NorR"/>
</dbReference>
<organism evidence="7 8">
    <name type="scientific">Eiseniibacteriota bacterium</name>
    <dbReference type="NCBI Taxonomy" id="2212470"/>
    <lineage>
        <taxon>Bacteria</taxon>
        <taxon>Candidatus Eiseniibacteriota</taxon>
    </lineage>
</organism>
<dbReference type="InterPro" id="IPR025662">
    <property type="entry name" value="Sigma_54_int_dom_ATP-bd_1"/>
</dbReference>
<dbReference type="Pfam" id="PF13424">
    <property type="entry name" value="TPR_12"/>
    <property type="match status" value="3"/>
</dbReference>
<keyword evidence="2" id="KW-0067">ATP-binding</keyword>
<dbReference type="InterPro" id="IPR003593">
    <property type="entry name" value="AAA+_ATPase"/>
</dbReference>
<dbReference type="EMBL" id="JAGQHS010000132">
    <property type="protein sequence ID" value="MCA9757962.1"/>
    <property type="molecule type" value="Genomic_DNA"/>
</dbReference>
<keyword evidence="3" id="KW-0805">Transcription regulation</keyword>
<feature type="domain" description="Sigma-54 factor interaction" evidence="6">
    <location>
        <begin position="740"/>
        <end position="967"/>
    </location>
</feature>
<dbReference type="GO" id="GO:0005524">
    <property type="term" value="F:ATP binding"/>
    <property type="evidence" value="ECO:0007669"/>
    <property type="project" value="UniProtKB-KW"/>
</dbReference>
<evidence type="ECO:0000256" key="2">
    <source>
        <dbReference type="ARBA" id="ARBA00022840"/>
    </source>
</evidence>
<dbReference type="Gene3D" id="1.10.8.60">
    <property type="match status" value="1"/>
</dbReference>
<dbReference type="Pfam" id="PF00158">
    <property type="entry name" value="Sigma54_activat"/>
    <property type="match status" value="1"/>
</dbReference>
<dbReference type="PRINTS" id="PR01590">
    <property type="entry name" value="HTHFIS"/>
</dbReference>
<protein>
    <submittedName>
        <fullName evidence="7">Sigma 54-interacting transcriptional regulator</fullName>
    </submittedName>
</protein>
<accession>A0A956NFR6</accession>
<dbReference type="Proteomes" id="UP000739538">
    <property type="component" value="Unassembled WGS sequence"/>
</dbReference>
<dbReference type="InterPro" id="IPR027417">
    <property type="entry name" value="P-loop_NTPase"/>
</dbReference>
<dbReference type="InterPro" id="IPR009057">
    <property type="entry name" value="Homeodomain-like_sf"/>
</dbReference>
<dbReference type="Gene3D" id="3.40.50.300">
    <property type="entry name" value="P-loop containing nucleotide triphosphate hydrolases"/>
    <property type="match status" value="1"/>
</dbReference>
<dbReference type="PROSITE" id="PS00675">
    <property type="entry name" value="SIGMA54_INTERACT_1"/>
    <property type="match status" value="1"/>
</dbReference>
<dbReference type="InterPro" id="IPR019734">
    <property type="entry name" value="TPR_rpt"/>
</dbReference>
<evidence type="ECO:0000256" key="4">
    <source>
        <dbReference type="ARBA" id="ARBA00023163"/>
    </source>
</evidence>
<evidence type="ECO:0000313" key="7">
    <source>
        <dbReference type="EMBL" id="MCA9757962.1"/>
    </source>
</evidence>
<dbReference type="PANTHER" id="PTHR32071">
    <property type="entry name" value="TRANSCRIPTIONAL REGULATORY PROTEIN"/>
    <property type="match status" value="1"/>
</dbReference>
<dbReference type="GO" id="GO:0006355">
    <property type="term" value="P:regulation of DNA-templated transcription"/>
    <property type="evidence" value="ECO:0007669"/>
    <property type="project" value="InterPro"/>
</dbReference>
<feature type="compositionally biased region" description="Basic residues" evidence="5">
    <location>
        <begin position="1066"/>
        <end position="1081"/>
    </location>
</feature>
<gene>
    <name evidence="7" type="ORF">KDA27_19375</name>
</gene>
<dbReference type="Pfam" id="PF02954">
    <property type="entry name" value="HTH_8"/>
    <property type="match status" value="1"/>
</dbReference>
<dbReference type="SUPFAM" id="SSF52540">
    <property type="entry name" value="P-loop containing nucleoside triphosphate hydrolases"/>
    <property type="match status" value="1"/>
</dbReference>
<evidence type="ECO:0000313" key="8">
    <source>
        <dbReference type="Proteomes" id="UP000739538"/>
    </source>
</evidence>
<dbReference type="Gene3D" id="1.10.10.60">
    <property type="entry name" value="Homeodomain-like"/>
    <property type="match status" value="1"/>
</dbReference>
<dbReference type="SMART" id="SM00028">
    <property type="entry name" value="TPR"/>
    <property type="match status" value="10"/>
</dbReference>
<keyword evidence="1" id="KW-0547">Nucleotide-binding</keyword>
<evidence type="ECO:0000259" key="6">
    <source>
        <dbReference type="PROSITE" id="PS50045"/>
    </source>
</evidence>
<dbReference type="PROSITE" id="PS50045">
    <property type="entry name" value="SIGMA54_INTERACT_4"/>
    <property type="match status" value="1"/>
</dbReference>
<evidence type="ECO:0000256" key="3">
    <source>
        <dbReference type="ARBA" id="ARBA00023015"/>
    </source>
</evidence>
<dbReference type="CDD" id="cd00009">
    <property type="entry name" value="AAA"/>
    <property type="match status" value="1"/>
</dbReference>
<dbReference type="InterPro" id="IPR011990">
    <property type="entry name" value="TPR-like_helical_dom_sf"/>
</dbReference>
<sequence>MTTLPGSEEPAFPVPDGSGLSGLLLEAGRAFLERKEWERARDAANQILALQLDDEEREPAFALLARSLDSLGEATAAETAWSEVRTLRERAGDAMGMARVWREIGLLRKRDDRLHDARDAFSESLRCSASTVPGGERARTLEELGVVERHLGESTDSLRHLEEALRIWEALSSPQDVVRALEKLANVKQRLGRLGEAEADYLRAIDILTEHQDPGRLAILHNNLGVIRHSVGDHEGAIEHSETAHELFRALNERLQVAATLSNLGLLRSLRGENIRARAHLEESLAILESLGEWRRRAVVLNNLSLVAYTSGRYEEALHLADASLEACAESETQEGLAKPLINRARALLSLSRFEDAEESARRAERTAEKTGSTEDRAEAALCLAALGLAQSDLEAALTHTTEAAQFAGEELPRQRAEALRLEARIRSRRDEDELARDLLLESEALYSRLADPYHRALCGADLGRVFLGARGFEAAATRLREAVELFAKLGNETKRFETLLGLAEAEYAFNPSEAEARFEDATEVARLADEPDWIAQVERVRARLARPEAGEVESGPRWIRVLALLSRWAKDSMARASAAGRSDPAEVPDLLVRELGLVWTAFDDTTESDPALGGLSAGDANWEANWKRHAEERLGWTGRSADPLELGSDAKMTSRDAEHGPVQVRTIDGRRFAIVDMPAPFYGVQWIAGGSVVRTWDSDPTLSAVHAVAEAVALCFCAAELHRETLPDTPIEKQEFEGILYASSAMARIVSVVDQVSGSDAGVLIRGESGTGKELIARAVHERSGRAGRFIAINCPSVPKDLIEAELFGSEKGAFTGADRTRVGQIELADQGTLFLDEVGDMEMSVQTKLLRFLEERELMRVGGRETISVDVRLVAATSRDLDAMVEAGTFRADLLHRIMVVPIFVPPLRDRRGDVACLVRHFAEERSNREGRERVFAPEAVAMLSRQPWKGNVRELRNVVHRIFALSNDDVFTVRAIPEEYRQDHGGASPSEATSLAAGANRPAKTSPGSGALEVDPLRPGETLTTRLMEIEGTLLRRVLEEEGWNQSQAARRLGIKESTLRDKNKKFGIKRPNRGRTR</sequence>
<evidence type="ECO:0000256" key="1">
    <source>
        <dbReference type="ARBA" id="ARBA00022741"/>
    </source>
</evidence>
<comment type="caution">
    <text evidence="7">The sequence shown here is derived from an EMBL/GenBank/DDBJ whole genome shotgun (WGS) entry which is preliminary data.</text>
</comment>
<dbReference type="Pfam" id="PF25601">
    <property type="entry name" value="AAA_lid_14"/>
    <property type="match status" value="1"/>
</dbReference>
<proteinExistence type="predicted"/>
<reference evidence="7" key="1">
    <citation type="submission" date="2020-04" db="EMBL/GenBank/DDBJ databases">
        <authorList>
            <person name="Zhang T."/>
        </authorList>
    </citation>
    <scope>NUCLEOTIDE SEQUENCE</scope>
    <source>
        <strain evidence="7">HKST-UBA02</strain>
    </source>
</reference>
<feature type="region of interest" description="Disordered" evidence="5">
    <location>
        <begin position="1058"/>
        <end position="1081"/>
    </location>
</feature>